<evidence type="ECO:0000256" key="2">
    <source>
        <dbReference type="ARBA" id="ARBA00005417"/>
    </source>
</evidence>
<keyword evidence="7 10" id="KW-0067">ATP-binding</keyword>
<dbReference type="SMART" id="SM00382">
    <property type="entry name" value="AAA"/>
    <property type="match status" value="2"/>
</dbReference>
<dbReference type="GO" id="GO:0016887">
    <property type="term" value="F:ATP hydrolysis activity"/>
    <property type="evidence" value="ECO:0007669"/>
    <property type="project" value="InterPro"/>
</dbReference>
<evidence type="ECO:0000256" key="6">
    <source>
        <dbReference type="ARBA" id="ARBA00022741"/>
    </source>
</evidence>
<feature type="domain" description="ABC transporter" evidence="9">
    <location>
        <begin position="284"/>
        <end position="537"/>
    </location>
</feature>
<dbReference type="Proteomes" id="UP000195569">
    <property type="component" value="Unassembled WGS sequence"/>
</dbReference>
<dbReference type="GO" id="GO:0005886">
    <property type="term" value="C:plasma membrane"/>
    <property type="evidence" value="ECO:0007669"/>
    <property type="project" value="UniProtKB-SubCell"/>
</dbReference>
<dbReference type="EMBL" id="CYGY02000032">
    <property type="protein sequence ID" value="SIT42584.1"/>
    <property type="molecule type" value="Genomic_DNA"/>
</dbReference>
<dbReference type="SUPFAM" id="SSF52540">
    <property type="entry name" value="P-loop containing nucleoside triphosphate hydrolases"/>
    <property type="match status" value="2"/>
</dbReference>
<name>A0A1N7S5A1_9BURK</name>
<keyword evidence="4" id="KW-1003">Cell membrane</keyword>
<dbReference type="PROSITE" id="PS00211">
    <property type="entry name" value="ABC_TRANSPORTER_1"/>
    <property type="match status" value="2"/>
</dbReference>
<evidence type="ECO:0000256" key="8">
    <source>
        <dbReference type="ARBA" id="ARBA00023136"/>
    </source>
</evidence>
<dbReference type="Pfam" id="PF08352">
    <property type="entry name" value="oligo_HPY"/>
    <property type="match status" value="2"/>
</dbReference>
<dbReference type="NCBIfam" id="NF008453">
    <property type="entry name" value="PRK11308.1"/>
    <property type="match status" value="2"/>
</dbReference>
<dbReference type="GO" id="GO:0055085">
    <property type="term" value="P:transmembrane transport"/>
    <property type="evidence" value="ECO:0007669"/>
    <property type="project" value="UniProtKB-ARBA"/>
</dbReference>
<evidence type="ECO:0000256" key="3">
    <source>
        <dbReference type="ARBA" id="ARBA00022448"/>
    </source>
</evidence>
<dbReference type="PANTHER" id="PTHR43297:SF2">
    <property type="entry name" value="DIPEPTIDE TRANSPORT ATP-BINDING PROTEIN DPPD"/>
    <property type="match status" value="1"/>
</dbReference>
<dbReference type="PROSITE" id="PS50893">
    <property type="entry name" value="ABC_TRANSPORTER_2"/>
    <property type="match status" value="2"/>
</dbReference>
<dbReference type="CDD" id="cd03257">
    <property type="entry name" value="ABC_NikE_OppD_transporters"/>
    <property type="match status" value="2"/>
</dbReference>
<organism evidence="10 11">
    <name type="scientific">Paraburkholderia piptadeniae</name>
    <dbReference type="NCBI Taxonomy" id="1701573"/>
    <lineage>
        <taxon>Bacteria</taxon>
        <taxon>Pseudomonadati</taxon>
        <taxon>Pseudomonadota</taxon>
        <taxon>Betaproteobacteria</taxon>
        <taxon>Burkholderiales</taxon>
        <taxon>Burkholderiaceae</taxon>
        <taxon>Paraburkholderia</taxon>
    </lineage>
</organism>
<comment type="subcellular location">
    <subcellularLocation>
        <location evidence="1">Cell inner membrane</location>
        <topology evidence="1">Peripheral membrane protein</topology>
    </subcellularLocation>
</comment>
<dbReference type="InterPro" id="IPR050388">
    <property type="entry name" value="ABC_Ni/Peptide_Import"/>
</dbReference>
<keyword evidence="3" id="KW-0813">Transport</keyword>
<proteinExistence type="inferred from homology"/>
<dbReference type="InterPro" id="IPR017871">
    <property type="entry name" value="ABC_transporter-like_CS"/>
</dbReference>
<dbReference type="InterPro" id="IPR027417">
    <property type="entry name" value="P-loop_NTPase"/>
</dbReference>
<dbReference type="GO" id="GO:0005524">
    <property type="term" value="F:ATP binding"/>
    <property type="evidence" value="ECO:0007669"/>
    <property type="project" value="UniProtKB-KW"/>
</dbReference>
<dbReference type="FunFam" id="3.40.50.300:FF:000016">
    <property type="entry name" value="Oligopeptide ABC transporter ATP-binding component"/>
    <property type="match status" value="2"/>
</dbReference>
<dbReference type="InterPro" id="IPR003593">
    <property type="entry name" value="AAA+_ATPase"/>
</dbReference>
<evidence type="ECO:0000313" key="10">
    <source>
        <dbReference type="EMBL" id="SIT42584.1"/>
    </source>
</evidence>
<dbReference type="InterPro" id="IPR003439">
    <property type="entry name" value="ABC_transporter-like_ATP-bd"/>
</dbReference>
<comment type="similarity">
    <text evidence="2">Belongs to the ABC transporter superfamily.</text>
</comment>
<keyword evidence="5" id="KW-0997">Cell inner membrane</keyword>
<dbReference type="NCBIfam" id="NF007739">
    <property type="entry name" value="PRK10419.1"/>
    <property type="match status" value="2"/>
</dbReference>
<accession>A0A1N7S5A1</accession>
<dbReference type="GO" id="GO:0015833">
    <property type="term" value="P:peptide transport"/>
    <property type="evidence" value="ECO:0007669"/>
    <property type="project" value="InterPro"/>
</dbReference>
<evidence type="ECO:0000313" key="11">
    <source>
        <dbReference type="Proteomes" id="UP000195569"/>
    </source>
</evidence>
<dbReference type="Pfam" id="PF00005">
    <property type="entry name" value="ABC_tran"/>
    <property type="match status" value="2"/>
</dbReference>
<evidence type="ECO:0000256" key="7">
    <source>
        <dbReference type="ARBA" id="ARBA00022840"/>
    </source>
</evidence>
<evidence type="ECO:0000259" key="9">
    <source>
        <dbReference type="PROSITE" id="PS50893"/>
    </source>
</evidence>
<dbReference type="PANTHER" id="PTHR43297">
    <property type="entry name" value="OLIGOPEPTIDE TRANSPORT ATP-BINDING PROTEIN APPD"/>
    <property type="match status" value="1"/>
</dbReference>
<protein>
    <submittedName>
        <fullName evidence="10">Fused oligopeptide transporter subunits of ABC superfamily: ATP-binding components</fullName>
    </submittedName>
</protein>
<keyword evidence="8" id="KW-0472">Membrane</keyword>
<feature type="domain" description="ABC transporter" evidence="9">
    <location>
        <begin position="17"/>
        <end position="265"/>
    </location>
</feature>
<sequence>MSESVSATPMNNEGPLLELDHLRVTFGDSVAVNDVSLTIGRGERVALVGESGSGKSVTALSILRLLNDAQTSGTIRFDGEDLLAKSEREMRGLRGSDIAMIFQEPMTALNPLYTIGEQIAETIVLHDGVPANAARKRAVALLERTGIAEPGKRVNSYPHQLSGGQRQRAMIAMALACRPRLLLADEPTTALDVTIRAQIVELLLELQRDEAEKRGMAVLLITHDLNLVRHFAQRVAVMEKGVLVESGPVETLFASPQHPYTQRLLQSRPERTAVPVLPISPVLLDARDVCVDFKTKLSGFAGWFRSGRFRAVADATVSVRQGETLGIVGESGSGKSTLAMALLGLQRTAQGAIEFQGRALGSYRGRDRTALRSNMQVVFQDPFSSLSPRQTIERIVGEGLALHRPQLGADARRDKVIAVLREVGIDRTALHRYPHEFSGGQRQRIAIARALVLEPRILILDEPTSALDVSIQQQVLKLLAGLQRKYNLGFVFISHDLAVIGAMAHRVAVMQNGEVVESGDVERIFAEPAHPYTRKLLKAAYTS</sequence>
<reference evidence="10" key="1">
    <citation type="submission" date="2016-12" db="EMBL/GenBank/DDBJ databases">
        <authorList>
            <person name="Moulin L."/>
        </authorList>
    </citation>
    <scope>NUCLEOTIDE SEQUENCE [LARGE SCALE GENOMIC DNA]</scope>
    <source>
        <strain evidence="10">STM 7183</strain>
    </source>
</reference>
<evidence type="ECO:0000256" key="4">
    <source>
        <dbReference type="ARBA" id="ARBA00022475"/>
    </source>
</evidence>
<keyword evidence="11" id="KW-1185">Reference proteome</keyword>
<evidence type="ECO:0000256" key="1">
    <source>
        <dbReference type="ARBA" id="ARBA00004417"/>
    </source>
</evidence>
<gene>
    <name evidence="10" type="primary">yejF</name>
    <name evidence="10" type="ORF">BN2476_320195</name>
</gene>
<keyword evidence="6" id="KW-0547">Nucleotide-binding</keyword>
<dbReference type="Gene3D" id="3.40.50.300">
    <property type="entry name" value="P-loop containing nucleotide triphosphate hydrolases"/>
    <property type="match status" value="2"/>
</dbReference>
<dbReference type="InterPro" id="IPR013563">
    <property type="entry name" value="Oligopep_ABC_C"/>
</dbReference>
<comment type="caution">
    <text evidence="10">The sequence shown here is derived from an EMBL/GenBank/DDBJ whole genome shotgun (WGS) entry which is preliminary data.</text>
</comment>
<dbReference type="AlphaFoldDB" id="A0A1N7S5A1"/>
<evidence type="ECO:0000256" key="5">
    <source>
        <dbReference type="ARBA" id="ARBA00022519"/>
    </source>
</evidence>